<comment type="caution">
    <text evidence="3">The sequence shown here is derived from an EMBL/GenBank/DDBJ whole genome shotgun (WGS) entry which is preliminary data.</text>
</comment>
<dbReference type="InterPro" id="IPR036111">
    <property type="entry name" value="Mal/L-sulfo/L-lacto_DH-like_sf"/>
</dbReference>
<dbReference type="Pfam" id="PF02615">
    <property type="entry name" value="Ldh_2"/>
    <property type="match status" value="1"/>
</dbReference>
<comment type="similarity">
    <text evidence="1">Belongs to the LDH2/MDH2 oxidoreductase family.</text>
</comment>
<reference evidence="3 4" key="1">
    <citation type="journal article" date="2013" name="Genome Biol.">
        <title>Comparative genomics of the core and accessory genomes of 48 Sinorhizobium strains comprising five genospecies.</title>
        <authorList>
            <person name="Sugawara M."/>
            <person name="Epstein B."/>
            <person name="Badgley B.D."/>
            <person name="Unno T."/>
            <person name="Xu L."/>
            <person name="Reese J."/>
            <person name="Gyaneshwar P."/>
            <person name="Denny R."/>
            <person name="Mudge J."/>
            <person name="Bharti A.K."/>
            <person name="Farmer A.D."/>
            <person name="May G.D."/>
            <person name="Woodward J.E."/>
            <person name="Medigue C."/>
            <person name="Vallenet D."/>
            <person name="Lajus A."/>
            <person name="Rouy Z."/>
            <person name="Martinez-Vaz B."/>
            <person name="Tiffin P."/>
            <person name="Young N.D."/>
            <person name="Sadowsky M.J."/>
        </authorList>
    </citation>
    <scope>NUCLEOTIDE SEQUENCE [LARGE SCALE GENOMIC DNA]</scope>
    <source>
        <strain evidence="3 4">USDA4894</strain>
    </source>
</reference>
<gene>
    <name evidence="3" type="ORF">GHK62_25845</name>
</gene>
<protein>
    <submittedName>
        <fullName evidence="3">Ldh family oxidoreductase</fullName>
    </submittedName>
</protein>
<dbReference type="InterPro" id="IPR043144">
    <property type="entry name" value="Mal/L-sulf/L-lact_DH-like_ah"/>
</dbReference>
<sequence length="373" mass="39041">MCNGRGGDSVTVSFEDLRALLKRIFLKAGTAESVADVLADNCAACERDGCHSHGIFRMPGYVTNLETGWVDGRAVPNAQEVGPSFLRIDARNGFAQPAFEAFRPQVGQMIEATGVAVAAINNSHHFSALWPELEPFAQLGFVGLSVVTGGCVVVPPGGRKRVLGTNPIAFATPVGGSDPLIFDFATSNMSHGDLTIAAGSGRKVPYGTGVDRDGRLSDDPVAINDGGGILPFGGHKGAAISLMVEVLASALTGGKFAAEVDFAGYPGANAPKTGQLLIFIDPARGGNRGFSSRVSDLLEMLREAGQERFPSQQRYQRRVAALKDGIPIRTAEFENLEALANGGSSADGCRGDLSSLRGKRFCLIHVGKGPTAV</sequence>
<dbReference type="RefSeq" id="WP_153441870.1">
    <property type="nucleotide sequence ID" value="NZ_JACIGA010000014.1"/>
</dbReference>
<dbReference type="Proteomes" id="UP000439983">
    <property type="component" value="Unassembled WGS sequence"/>
</dbReference>
<dbReference type="AlphaFoldDB" id="A0A6N7LLE7"/>
<dbReference type="EMBL" id="WITC01000115">
    <property type="protein sequence ID" value="MQX18038.1"/>
    <property type="molecule type" value="Genomic_DNA"/>
</dbReference>
<keyword evidence="2" id="KW-0560">Oxidoreductase</keyword>
<dbReference type="InterPro" id="IPR043143">
    <property type="entry name" value="Mal/L-sulf/L-lact_DH-like_NADP"/>
</dbReference>
<dbReference type="SUPFAM" id="SSF89733">
    <property type="entry name" value="L-sulfolactate dehydrogenase-like"/>
    <property type="match status" value="1"/>
</dbReference>
<name>A0A6N7LLE7_SINTE</name>
<dbReference type="InterPro" id="IPR003767">
    <property type="entry name" value="Malate/L-lactate_DH-like"/>
</dbReference>
<dbReference type="OrthoDB" id="9811519at2"/>
<proteinExistence type="inferred from homology"/>
<organism evidence="3 4">
    <name type="scientific">Sinorhizobium terangae</name>
    <dbReference type="NCBI Taxonomy" id="110322"/>
    <lineage>
        <taxon>Bacteria</taxon>
        <taxon>Pseudomonadati</taxon>
        <taxon>Pseudomonadota</taxon>
        <taxon>Alphaproteobacteria</taxon>
        <taxon>Hyphomicrobiales</taxon>
        <taxon>Rhizobiaceae</taxon>
        <taxon>Sinorhizobium/Ensifer group</taxon>
        <taxon>Sinorhizobium</taxon>
    </lineage>
</organism>
<evidence type="ECO:0000256" key="1">
    <source>
        <dbReference type="ARBA" id="ARBA00006056"/>
    </source>
</evidence>
<dbReference type="PANTHER" id="PTHR11091">
    <property type="entry name" value="OXIDOREDUCTASE-RELATED"/>
    <property type="match status" value="1"/>
</dbReference>
<dbReference type="Gene3D" id="3.30.1370.60">
    <property type="entry name" value="Hypothetical oxidoreductase yiak, domain 2"/>
    <property type="match status" value="1"/>
</dbReference>
<evidence type="ECO:0000256" key="2">
    <source>
        <dbReference type="ARBA" id="ARBA00023002"/>
    </source>
</evidence>
<evidence type="ECO:0000313" key="4">
    <source>
        <dbReference type="Proteomes" id="UP000439983"/>
    </source>
</evidence>
<accession>A0A6N7LLE7</accession>
<keyword evidence="4" id="KW-1185">Reference proteome</keyword>
<dbReference type="PANTHER" id="PTHR11091:SF0">
    <property type="entry name" value="MALATE DEHYDROGENASE"/>
    <property type="match status" value="1"/>
</dbReference>
<dbReference type="GO" id="GO:0016491">
    <property type="term" value="F:oxidoreductase activity"/>
    <property type="evidence" value="ECO:0007669"/>
    <property type="project" value="UniProtKB-KW"/>
</dbReference>
<evidence type="ECO:0000313" key="3">
    <source>
        <dbReference type="EMBL" id="MQX18038.1"/>
    </source>
</evidence>
<dbReference type="Gene3D" id="1.10.1530.10">
    <property type="match status" value="1"/>
</dbReference>